<keyword evidence="7 10" id="KW-0067">ATP-binding</keyword>
<dbReference type="GO" id="GO:0005524">
    <property type="term" value="F:ATP binding"/>
    <property type="evidence" value="ECO:0007669"/>
    <property type="project" value="UniProtKB-KW"/>
</dbReference>
<dbReference type="InterPro" id="IPR003439">
    <property type="entry name" value="ABC_transporter-like_ATP-bd"/>
</dbReference>
<dbReference type="CDD" id="cd03262">
    <property type="entry name" value="ABC_HisP_GlnQ"/>
    <property type="match status" value="1"/>
</dbReference>
<keyword evidence="10" id="KW-0378">Hydrolase</keyword>
<evidence type="ECO:0000256" key="1">
    <source>
        <dbReference type="ARBA" id="ARBA00004202"/>
    </source>
</evidence>
<dbReference type="GO" id="GO:0015424">
    <property type="term" value="F:ABC-type amino acid transporter activity"/>
    <property type="evidence" value="ECO:0007669"/>
    <property type="project" value="InterPro"/>
</dbReference>
<dbReference type="InterPro" id="IPR027417">
    <property type="entry name" value="P-loop_NTPase"/>
</dbReference>
<dbReference type="Pfam" id="PF00005">
    <property type="entry name" value="ABC_tran"/>
    <property type="match status" value="1"/>
</dbReference>
<keyword evidence="5" id="KW-0997">Cell inner membrane</keyword>
<dbReference type="SMART" id="SM00382">
    <property type="entry name" value="AAA"/>
    <property type="match status" value="1"/>
</dbReference>
<evidence type="ECO:0000256" key="6">
    <source>
        <dbReference type="ARBA" id="ARBA00022741"/>
    </source>
</evidence>
<dbReference type="InterPro" id="IPR017871">
    <property type="entry name" value="ABC_transporter-like_CS"/>
</dbReference>
<dbReference type="Proteomes" id="UP000254589">
    <property type="component" value="Unassembled WGS sequence"/>
</dbReference>
<keyword evidence="8" id="KW-0472">Membrane</keyword>
<proteinExistence type="inferred from homology"/>
<dbReference type="FunFam" id="3.40.50.300:FF:000020">
    <property type="entry name" value="Amino acid ABC transporter ATP-binding component"/>
    <property type="match status" value="1"/>
</dbReference>
<comment type="caution">
    <text evidence="10">The sequence shown here is derived from an EMBL/GenBank/DDBJ whole genome shotgun (WGS) entry which is preliminary data.</text>
</comment>
<dbReference type="RefSeq" id="WP_115089376.1">
    <property type="nucleotide sequence ID" value="NZ_CP010310.2"/>
</dbReference>
<evidence type="ECO:0000256" key="3">
    <source>
        <dbReference type="ARBA" id="ARBA00022448"/>
    </source>
</evidence>
<name>A0AAJ5D353_PANPU</name>
<comment type="subcellular location">
    <subcellularLocation>
        <location evidence="1">Cell membrane</location>
        <topology evidence="1">Peripheral membrane protein</topology>
    </subcellularLocation>
</comment>
<dbReference type="PIRSF" id="PIRSF039085">
    <property type="entry name" value="ABC_ATPase_HisP"/>
    <property type="match status" value="1"/>
</dbReference>
<keyword evidence="3" id="KW-0813">Transport</keyword>
<evidence type="ECO:0000256" key="2">
    <source>
        <dbReference type="ARBA" id="ARBA00005417"/>
    </source>
</evidence>
<dbReference type="Gene3D" id="3.40.50.300">
    <property type="entry name" value="P-loop containing nucleotide triphosphate hydrolases"/>
    <property type="match status" value="1"/>
</dbReference>
<dbReference type="GO" id="GO:0016887">
    <property type="term" value="F:ATP hydrolysis activity"/>
    <property type="evidence" value="ECO:0007669"/>
    <property type="project" value="InterPro"/>
</dbReference>
<dbReference type="PROSITE" id="PS00211">
    <property type="entry name" value="ABC_TRANSPORTER_1"/>
    <property type="match status" value="1"/>
</dbReference>
<feature type="domain" description="ABC transporter" evidence="9">
    <location>
        <begin position="9"/>
        <end position="251"/>
    </location>
</feature>
<dbReference type="PANTHER" id="PTHR43166:SF35">
    <property type="entry name" value="L-CYSTINE IMPORT ATP-BINDING PROTEIN TCYN"/>
    <property type="match status" value="1"/>
</dbReference>
<dbReference type="InterPro" id="IPR050086">
    <property type="entry name" value="MetN_ABC_transporter-like"/>
</dbReference>
<keyword evidence="6" id="KW-0547">Nucleotide-binding</keyword>
<keyword evidence="4" id="KW-1003">Cell membrane</keyword>
<evidence type="ECO:0000256" key="8">
    <source>
        <dbReference type="ARBA" id="ARBA00023136"/>
    </source>
</evidence>
<accession>A0AAJ5D353</accession>
<sequence>MKNLSQCTVKVTGLAKAFGANQVLKRVNLEVAKGEVVVIMGPSGSGKTTFIRSLNLLEMPDHGTIEICGIVLSEPATASASDVRRKTQQIRLKTAMVFQSFNLFPHMTALENVIEGLITVRRVPRAQARERGLTLLRKVGLQDKADAYPGKLSGGQKQRVAIARALAMEPEVILFDEPTSALDPELRDDVLGVMRELAEDGMTMLVVTHETKFARDVADRIVFMEGGHVIEDAPPEQFFGAHASERCRQFLGRLDE</sequence>
<evidence type="ECO:0000256" key="5">
    <source>
        <dbReference type="ARBA" id="ARBA00022519"/>
    </source>
</evidence>
<dbReference type="PANTHER" id="PTHR43166">
    <property type="entry name" value="AMINO ACID IMPORT ATP-BINDING PROTEIN"/>
    <property type="match status" value="1"/>
</dbReference>
<dbReference type="GO" id="GO:0005886">
    <property type="term" value="C:plasma membrane"/>
    <property type="evidence" value="ECO:0007669"/>
    <property type="project" value="UniProtKB-SubCell"/>
</dbReference>
<evidence type="ECO:0000259" key="9">
    <source>
        <dbReference type="PROSITE" id="PS50893"/>
    </source>
</evidence>
<comment type="similarity">
    <text evidence="2">Belongs to the ABC transporter superfamily.</text>
</comment>
<dbReference type="InterPro" id="IPR030679">
    <property type="entry name" value="ABC_ATPase_HisP-typ"/>
</dbReference>
<dbReference type="EMBL" id="UGSJ01000002">
    <property type="protein sequence ID" value="SUD95667.1"/>
    <property type="molecule type" value="Genomic_DNA"/>
</dbReference>
<dbReference type="AlphaFoldDB" id="A0AAJ5D353"/>
<dbReference type="SUPFAM" id="SSF52540">
    <property type="entry name" value="P-loop containing nucleoside triphosphate hydrolases"/>
    <property type="match status" value="1"/>
</dbReference>
<dbReference type="EC" id="3.6.3.-" evidence="10"/>
<gene>
    <name evidence="10" type="primary">tcyC</name>
    <name evidence="10" type="ORF">NCTC13159_05139</name>
</gene>
<evidence type="ECO:0000256" key="7">
    <source>
        <dbReference type="ARBA" id="ARBA00022840"/>
    </source>
</evidence>
<dbReference type="InterPro" id="IPR003593">
    <property type="entry name" value="AAA+_ATPase"/>
</dbReference>
<evidence type="ECO:0000313" key="10">
    <source>
        <dbReference type="EMBL" id="SUD95667.1"/>
    </source>
</evidence>
<dbReference type="PROSITE" id="PS50893">
    <property type="entry name" value="ABC_TRANSPORTER_2"/>
    <property type="match status" value="1"/>
</dbReference>
<evidence type="ECO:0000256" key="4">
    <source>
        <dbReference type="ARBA" id="ARBA00022475"/>
    </source>
</evidence>
<evidence type="ECO:0000313" key="11">
    <source>
        <dbReference type="Proteomes" id="UP000254589"/>
    </source>
</evidence>
<reference evidence="10 11" key="1">
    <citation type="submission" date="2018-06" db="EMBL/GenBank/DDBJ databases">
        <authorList>
            <consortium name="Pathogen Informatics"/>
            <person name="Doyle S."/>
        </authorList>
    </citation>
    <scope>NUCLEOTIDE SEQUENCE [LARGE SCALE GENOMIC DNA]</scope>
    <source>
        <strain evidence="10 11">NCTC13159</strain>
    </source>
</reference>
<protein>
    <submittedName>
        <fullName evidence="10">L-cystine import ATP-binding protein TcyC</fullName>
        <ecNumber evidence="10">3.6.3.-</ecNumber>
    </submittedName>
</protein>
<organism evidence="10 11">
    <name type="scientific">Pandoraea pulmonicola</name>
    <dbReference type="NCBI Taxonomy" id="93221"/>
    <lineage>
        <taxon>Bacteria</taxon>
        <taxon>Pseudomonadati</taxon>
        <taxon>Pseudomonadota</taxon>
        <taxon>Betaproteobacteria</taxon>
        <taxon>Burkholderiales</taxon>
        <taxon>Burkholderiaceae</taxon>
        <taxon>Pandoraea</taxon>
    </lineage>
</organism>